<protein>
    <submittedName>
        <fullName evidence="1">XRE family transcriptional regulator</fullName>
    </submittedName>
</protein>
<dbReference type="RefSeq" id="WP_207980160.1">
    <property type="nucleotide sequence ID" value="NZ_JAGDEL010000012.1"/>
</dbReference>
<accession>A0ABS3N4L6</accession>
<evidence type="ECO:0000313" key="2">
    <source>
        <dbReference type="Proteomes" id="UP000663981"/>
    </source>
</evidence>
<name>A0ABS3N4L6_9BACI</name>
<gene>
    <name evidence="1" type="ORF">I7822_16370</name>
</gene>
<keyword evidence="2" id="KW-1185">Reference proteome</keyword>
<evidence type="ECO:0000313" key="1">
    <source>
        <dbReference type="EMBL" id="MBO1513225.1"/>
    </source>
</evidence>
<dbReference type="Proteomes" id="UP000663981">
    <property type="component" value="Unassembled WGS sequence"/>
</dbReference>
<reference evidence="1 2" key="1">
    <citation type="submission" date="2021-03" db="EMBL/GenBank/DDBJ databases">
        <title>Whole genome sequence of Metabacillus bambusae BG109.</title>
        <authorList>
            <person name="Jeong J.W."/>
        </authorList>
    </citation>
    <scope>NUCLEOTIDE SEQUENCE [LARGE SCALE GENOMIC DNA]</scope>
    <source>
        <strain evidence="1 2">BG109</strain>
    </source>
</reference>
<proteinExistence type="predicted"/>
<comment type="caution">
    <text evidence="1">The sequence shown here is derived from an EMBL/GenBank/DDBJ whole genome shotgun (WGS) entry which is preliminary data.</text>
</comment>
<dbReference type="EMBL" id="JAGDEL010000012">
    <property type="protein sequence ID" value="MBO1513225.1"/>
    <property type="molecule type" value="Genomic_DNA"/>
</dbReference>
<organism evidence="1 2">
    <name type="scientific">Metabacillus bambusae</name>
    <dbReference type="NCBI Taxonomy" id="2795218"/>
    <lineage>
        <taxon>Bacteria</taxon>
        <taxon>Bacillati</taxon>
        <taxon>Bacillota</taxon>
        <taxon>Bacilli</taxon>
        <taxon>Bacillales</taxon>
        <taxon>Bacillaceae</taxon>
        <taxon>Metabacillus</taxon>
    </lineage>
</organism>
<sequence length="69" mass="8138">MYPNLDAEMARRGLKRKDLACMFRDRAATVSDKLNGKSPFLLDEVFRIKENFFPECDIEYLFDTKKDTL</sequence>